<feature type="transmembrane region" description="Helical" evidence="2">
    <location>
        <begin position="159"/>
        <end position="176"/>
    </location>
</feature>
<feature type="domain" description="ATP synthase YMF19 uncharacterised C-terminal" evidence="3">
    <location>
        <begin position="499"/>
        <end position="534"/>
    </location>
</feature>
<proteinExistence type="predicted"/>
<sequence>MVFDSSNEMLTDLERRFEYEPDLEGASSAYQAKLSGRGWAGSFSAPAFDLDVGARLYPGTGEKYYHLPSLSDRKEGCYPFDDPTSDWQDDFSTGQWSARTVGSLRSSLFRPLRRNRLTSLRKHAKPKQTFFVVEGAIAFLIALLLAIRIDHTSERKSAILFHIMAFLSRAGLEPALSRLRIRISNLLIVTFVITVKNFTPTILMYFNTTPVTFGSVADLTFKFRHNKACTFLSLLTPIKYGARNCRGAGSEAVAATRMEYSSMLNESAAFSVVFLAIFDVNSAGRPPFLRVPPPEPFIEEIEIAHPILIRDVDIVLLVIVGEKEIFTDLEPIGAFGLLLSMLREGLTFDQGHLCLDYTYRSRYVIKHYKVDDSHQEFDRRVCLLPVPASVDCDSLPRADLITRRLGATCPISYGSPKPIIISVPRPHCRRRAIHGKLHDASRSCRIRIGGFVYLFHLFSDRSGERERSLEDIFRKGFSTGVSYMYSSFFEVSQWCNAVDLLGKRRKITFLSCFGEISGSRGMERNIFYLISNSDRAKPLSPRLKKLIVMNLSRWKKSIAMDSYEAFRNKKIQSDDEFLRGPRKSIKGPLPRSQRVEEHATEKL</sequence>
<dbReference type="EMBL" id="OY731405">
    <property type="protein sequence ID" value="CAJ1972603.1"/>
    <property type="molecule type" value="Genomic_DNA"/>
</dbReference>
<dbReference type="GO" id="GO:0016020">
    <property type="term" value="C:membrane"/>
    <property type="evidence" value="ECO:0007669"/>
    <property type="project" value="InterPro"/>
</dbReference>
<keyword evidence="5" id="KW-1185">Reference proteome</keyword>
<dbReference type="Gramene" id="rna-AYBTSS11_LOCUS24654">
    <property type="protein sequence ID" value="CAJ1972603.1"/>
    <property type="gene ID" value="gene-AYBTSS11_LOCUS24654"/>
</dbReference>
<dbReference type="InterPro" id="IPR044975">
    <property type="entry name" value="YMF19-like"/>
</dbReference>
<keyword evidence="2" id="KW-1133">Transmembrane helix</keyword>
<gene>
    <name evidence="4" type="ORF">AYBTSS11_LOCUS24654</name>
</gene>
<accession>A0AA86T1J5</accession>
<keyword evidence="2" id="KW-0472">Membrane</keyword>
<dbReference type="PANTHER" id="PTHR36816">
    <property type="entry name" value="ATP SYNTHASE PROTEIN YMF19"/>
    <property type="match status" value="1"/>
</dbReference>
<evidence type="ECO:0000259" key="3">
    <source>
        <dbReference type="Pfam" id="PF06449"/>
    </source>
</evidence>
<feature type="region of interest" description="Disordered" evidence="1">
    <location>
        <begin position="577"/>
        <end position="603"/>
    </location>
</feature>
<dbReference type="Pfam" id="PF06449">
    <property type="entry name" value="YMF19_C"/>
    <property type="match status" value="1"/>
</dbReference>
<protein>
    <recommendedName>
        <fullName evidence="3">ATP synthase YMF19 uncharacterized C-terminal domain-containing protein</fullName>
    </recommendedName>
</protein>
<dbReference type="AlphaFoldDB" id="A0AA86T1J5"/>
<feature type="transmembrane region" description="Helical" evidence="2">
    <location>
        <begin position="183"/>
        <end position="206"/>
    </location>
</feature>
<name>A0AA86T1J5_9FABA</name>
<dbReference type="Proteomes" id="UP001189624">
    <property type="component" value="Chromosome 8"/>
</dbReference>
<evidence type="ECO:0000313" key="5">
    <source>
        <dbReference type="Proteomes" id="UP001189624"/>
    </source>
</evidence>
<reference evidence="4" key="1">
    <citation type="submission" date="2023-10" db="EMBL/GenBank/DDBJ databases">
        <authorList>
            <person name="Domelevo Entfellner J.-B."/>
        </authorList>
    </citation>
    <scope>NUCLEOTIDE SEQUENCE</scope>
</reference>
<keyword evidence="2" id="KW-0812">Transmembrane</keyword>
<organism evidence="4 5">
    <name type="scientific">Sphenostylis stenocarpa</name>
    <dbReference type="NCBI Taxonomy" id="92480"/>
    <lineage>
        <taxon>Eukaryota</taxon>
        <taxon>Viridiplantae</taxon>
        <taxon>Streptophyta</taxon>
        <taxon>Embryophyta</taxon>
        <taxon>Tracheophyta</taxon>
        <taxon>Spermatophyta</taxon>
        <taxon>Magnoliopsida</taxon>
        <taxon>eudicotyledons</taxon>
        <taxon>Gunneridae</taxon>
        <taxon>Pentapetalae</taxon>
        <taxon>rosids</taxon>
        <taxon>fabids</taxon>
        <taxon>Fabales</taxon>
        <taxon>Fabaceae</taxon>
        <taxon>Papilionoideae</taxon>
        <taxon>50 kb inversion clade</taxon>
        <taxon>NPAAA clade</taxon>
        <taxon>indigoferoid/millettioid clade</taxon>
        <taxon>Phaseoleae</taxon>
        <taxon>Sphenostylis</taxon>
    </lineage>
</organism>
<dbReference type="InterPro" id="IPR009455">
    <property type="entry name" value="YMF19"/>
</dbReference>
<dbReference type="GO" id="GO:0005739">
    <property type="term" value="C:mitochondrion"/>
    <property type="evidence" value="ECO:0007669"/>
    <property type="project" value="InterPro"/>
</dbReference>
<feature type="transmembrane region" description="Helical" evidence="2">
    <location>
        <begin position="129"/>
        <end position="147"/>
    </location>
</feature>
<evidence type="ECO:0000256" key="2">
    <source>
        <dbReference type="SAM" id="Phobius"/>
    </source>
</evidence>
<feature type="compositionally biased region" description="Basic and acidic residues" evidence="1">
    <location>
        <begin position="593"/>
        <end position="603"/>
    </location>
</feature>
<dbReference type="PANTHER" id="PTHR36816:SF1">
    <property type="entry name" value="ATP SYNTHASE PROTEIN YMF19"/>
    <property type="match status" value="1"/>
</dbReference>
<evidence type="ECO:0000313" key="4">
    <source>
        <dbReference type="EMBL" id="CAJ1972603.1"/>
    </source>
</evidence>
<evidence type="ECO:0000256" key="1">
    <source>
        <dbReference type="SAM" id="MobiDB-lite"/>
    </source>
</evidence>